<dbReference type="GO" id="GO:0006915">
    <property type="term" value="P:apoptotic process"/>
    <property type="evidence" value="ECO:0007669"/>
    <property type="project" value="InterPro"/>
</dbReference>
<dbReference type="PANTHER" id="PTHR28540">
    <property type="entry name" value="BCL2-ASSOCIATED AGONIST OF CELL DEATH"/>
    <property type="match status" value="1"/>
</dbReference>
<dbReference type="PANTHER" id="PTHR28540:SF1">
    <property type="entry name" value="BCL2-ASSOCIATED AGONIST OF CELL DEATH"/>
    <property type="match status" value="1"/>
</dbReference>
<reference evidence="1" key="1">
    <citation type="submission" date="2023-08" db="EMBL/GenBank/DDBJ databases">
        <title>Chromosome-level Genome Assembly of mud carp (Cirrhinus molitorella).</title>
        <authorList>
            <person name="Liu H."/>
        </authorList>
    </citation>
    <scope>NUCLEOTIDE SEQUENCE</scope>
    <source>
        <strain evidence="1">Prfri</strain>
        <tissue evidence="1">Muscle</tissue>
    </source>
</reference>
<evidence type="ECO:0000313" key="2">
    <source>
        <dbReference type="Proteomes" id="UP001187343"/>
    </source>
</evidence>
<keyword evidence="2" id="KW-1185">Reference proteome</keyword>
<dbReference type="Proteomes" id="UP001187343">
    <property type="component" value="Unassembled WGS sequence"/>
</dbReference>
<comment type="caution">
    <text evidence="1">The sequence shown here is derived from an EMBL/GenBank/DDBJ whole genome shotgun (WGS) entry which is preliminary data.</text>
</comment>
<organism evidence="1 2">
    <name type="scientific">Cirrhinus molitorella</name>
    <name type="common">mud carp</name>
    <dbReference type="NCBI Taxonomy" id="172907"/>
    <lineage>
        <taxon>Eukaryota</taxon>
        <taxon>Metazoa</taxon>
        <taxon>Chordata</taxon>
        <taxon>Craniata</taxon>
        <taxon>Vertebrata</taxon>
        <taxon>Euteleostomi</taxon>
        <taxon>Actinopterygii</taxon>
        <taxon>Neopterygii</taxon>
        <taxon>Teleostei</taxon>
        <taxon>Ostariophysi</taxon>
        <taxon>Cypriniformes</taxon>
        <taxon>Cyprinidae</taxon>
        <taxon>Labeoninae</taxon>
        <taxon>Labeonini</taxon>
        <taxon>Cirrhinus</taxon>
    </lineage>
</organism>
<protein>
    <submittedName>
        <fullName evidence="1">Uncharacterized protein</fullName>
    </submittedName>
</protein>
<dbReference type="InterPro" id="IPR018868">
    <property type="entry name" value="BAD"/>
</dbReference>
<dbReference type="GO" id="GO:0005739">
    <property type="term" value="C:mitochondrion"/>
    <property type="evidence" value="ECO:0007669"/>
    <property type="project" value="TreeGrafter"/>
</dbReference>
<sequence>MKVPDEYHVSDSAVERCEVKIFTNIFWNPLEWPAVSSRFTVGIHCFRRVVMAQKLTHSFKVPETPKDWDDSDHSKPASLQRKQLLAVPDQWMRQRVQSMDAVLTFRTDDHPWRARVSSAPPHTAVRCTALRYGRELRKITDEFDVLLDKRMNRMWNCRPASQTQHFPIFFSFLWGYKKSDAEMRSH</sequence>
<evidence type="ECO:0000313" key="1">
    <source>
        <dbReference type="EMBL" id="KAK2891342.1"/>
    </source>
</evidence>
<name>A0AA88TNX8_9TELE</name>
<gene>
    <name evidence="1" type="ORF">Q8A67_013985</name>
</gene>
<dbReference type="AlphaFoldDB" id="A0AA88TNX8"/>
<proteinExistence type="predicted"/>
<accession>A0AA88TNX8</accession>
<dbReference type="EMBL" id="JAUYZG010000013">
    <property type="protein sequence ID" value="KAK2891342.1"/>
    <property type="molecule type" value="Genomic_DNA"/>
</dbReference>